<feature type="compositionally biased region" description="Basic and acidic residues" evidence="2">
    <location>
        <begin position="584"/>
        <end position="600"/>
    </location>
</feature>
<feature type="region of interest" description="Disordered" evidence="2">
    <location>
        <begin position="197"/>
        <end position="236"/>
    </location>
</feature>
<keyword evidence="1" id="KW-0175">Coiled coil</keyword>
<feature type="compositionally biased region" description="Basic and acidic residues" evidence="2">
    <location>
        <begin position="784"/>
        <end position="806"/>
    </location>
</feature>
<feature type="compositionally biased region" description="Low complexity" evidence="2">
    <location>
        <begin position="1170"/>
        <end position="1191"/>
    </location>
</feature>
<dbReference type="STRING" id="8496.A0A151MUC6"/>
<feature type="compositionally biased region" description="Pro residues" evidence="2">
    <location>
        <begin position="448"/>
        <end position="463"/>
    </location>
</feature>
<sequence length="1191" mass="125256">MSGAAAELRAEAMPEEGGCQLGTSQDLLQRLRELEAENSALAQANENQRETYERCLDEVANHVVQALLNQKDLREECIKLKRRVFDLERQNQTLSDLFQQKLQLAGGALPPLALHPVPAPANPPASPLRGSAEKPAASPPPGRCALHREVGSEGPWGGGSGPGPPALEALSPFFKKKAQILEVLRKLEETDPLLPACCGRPTQPSSDSCSTPLAGHQSRPESPGSPEGVNGAPTLEPWPGCLQLGSKWRGPEAEGGCASPSPEEPVLSALAERRLGLGLLLEDAECYLHHVLCDGPRNGEPPAAFLLDGPPVLRGPRPVLGLAGGGGDAAALGCPEHPACLSFLAPGGEEARERSPQGPARPVAPSRAKMKLGPLSPGPPSPSKVLQLLKLPTPGEKPHPPPPPRLSPQLARSSKIPCRSHPPEASASPVLSGEGPITPEPSLATPGSPRPARPPAPRPPARSPEPLVAKPHDYENVSALALGACIRPALPRGAGPPLLDTPEGTAEPPYVPELCLCPPSQERGAGSPPAARRNTGGSAGPRKAGKKAPEPGHLPFKERLGKLRSTEAAERREPPCTEKSGCPSKDRGRMPARPSEDAAEPRVSARVGGSLKHQEHGPSAELPARCYLSGSVGSRLEAEACSGKHHITKTRPLATGCPAGPPPGARNPPRAPPAPPGKSTKSPHGSPTKLPSKSPTKAGAGKTAVPRPPTEEAPTGPERRAPEGPGGPGPPSAIEEKVMKGIEENVLRLQGQDRGPVPEVKQKDSRGLASWFGLRKSKLPALSRRPEPGKAKEERRERGPGATPLRREVRLAARKLEAESLNISKLMEKAEDLRKALEQEKAYLHGLARDRARPHGRREPTPSELQALYREVTAQDFMQQLLDRVDGKETSLDSRLEQKNELLELQRIPHDAKDPRLFRPLRNGIVGHLRSCEEPPEKVPDLSLREGLPPDDSLAEAVTTQLFPACGSLTRTLDSGIGTFPPPDYCSGVPSKPPPKPKSRSDTPPGTAPGRPPASTKVPRKARTLEREVPSLEDVPGPPGGPPSTAPPPSLHGHRVCPEATEPHSELGKPRRAQQGRNWTFPNIRASGGPAADPFLCTPGDLAGLRGPAGGSARSTTARKRAASEGPPPLPPPSLALSASSSRTPSASDVGEEGSTEAGSRDTGQGPAGLENSESLSDSLYDSLSSCGSQG</sequence>
<feature type="domain" description="Nck-associated protein 5 C-terminal" evidence="3">
    <location>
        <begin position="731"/>
        <end position="1031"/>
    </location>
</feature>
<protein>
    <submittedName>
        <fullName evidence="4">Nck-associated protein 5-like</fullName>
    </submittedName>
</protein>
<dbReference type="Proteomes" id="UP000050525">
    <property type="component" value="Unassembled WGS sequence"/>
</dbReference>
<dbReference type="eggNOG" id="ENOG502RB0P">
    <property type="taxonomic scope" value="Eukaryota"/>
</dbReference>
<feature type="compositionally biased region" description="Basic and acidic residues" evidence="2">
    <location>
        <begin position="734"/>
        <end position="746"/>
    </location>
</feature>
<evidence type="ECO:0000313" key="4">
    <source>
        <dbReference type="EMBL" id="KYO28131.1"/>
    </source>
</evidence>
<feature type="compositionally biased region" description="Basic and acidic residues" evidence="2">
    <location>
        <begin position="547"/>
        <end position="576"/>
    </location>
</feature>
<feature type="region of interest" description="Disordered" evidence="2">
    <location>
        <begin position="643"/>
        <end position="806"/>
    </location>
</feature>
<feature type="coiled-coil region" evidence="1">
    <location>
        <begin position="813"/>
        <end position="843"/>
    </location>
</feature>
<evidence type="ECO:0000313" key="5">
    <source>
        <dbReference type="Proteomes" id="UP000050525"/>
    </source>
</evidence>
<dbReference type="PANTHER" id="PTHR21740">
    <property type="entry name" value="NCK-ASSOCIATED PROTEIN 5"/>
    <property type="match status" value="1"/>
</dbReference>
<feature type="region of interest" description="Disordered" evidence="2">
    <location>
        <begin position="1"/>
        <end position="22"/>
    </location>
</feature>
<feature type="compositionally biased region" description="Basic and acidic residues" evidence="2">
    <location>
        <begin position="932"/>
        <end position="944"/>
    </location>
</feature>
<evidence type="ECO:0000256" key="1">
    <source>
        <dbReference type="SAM" id="Coils"/>
    </source>
</evidence>
<feature type="compositionally biased region" description="Low complexity" evidence="2">
    <location>
        <begin position="488"/>
        <end position="498"/>
    </location>
</feature>
<name>A0A151MUC6_ALLMI</name>
<dbReference type="GO" id="GO:0035371">
    <property type="term" value="C:microtubule plus-end"/>
    <property type="evidence" value="ECO:0007669"/>
    <property type="project" value="TreeGrafter"/>
</dbReference>
<dbReference type="InterPro" id="IPR026163">
    <property type="entry name" value="Nckap5l"/>
</dbReference>
<dbReference type="GO" id="GO:0001578">
    <property type="term" value="P:microtubule bundle formation"/>
    <property type="evidence" value="ECO:0007669"/>
    <property type="project" value="TreeGrafter"/>
</dbReference>
<proteinExistence type="predicted"/>
<feature type="region of interest" description="Disordered" evidence="2">
    <location>
        <begin position="116"/>
        <end position="164"/>
    </location>
</feature>
<dbReference type="InterPro" id="IPR032769">
    <property type="entry name" value="NCKAP5_C"/>
</dbReference>
<feature type="compositionally biased region" description="Pro residues" evidence="2">
    <location>
        <begin position="117"/>
        <end position="126"/>
    </location>
</feature>
<feature type="compositionally biased region" description="Polar residues" evidence="2">
    <location>
        <begin position="202"/>
        <end position="211"/>
    </location>
</feature>
<feature type="region of interest" description="Disordered" evidence="2">
    <location>
        <begin position="348"/>
        <end position="472"/>
    </location>
</feature>
<dbReference type="EMBL" id="AKHW03005039">
    <property type="protein sequence ID" value="KYO28131.1"/>
    <property type="molecule type" value="Genomic_DNA"/>
</dbReference>
<organism evidence="4 5">
    <name type="scientific">Alligator mississippiensis</name>
    <name type="common">American alligator</name>
    <dbReference type="NCBI Taxonomy" id="8496"/>
    <lineage>
        <taxon>Eukaryota</taxon>
        <taxon>Metazoa</taxon>
        <taxon>Chordata</taxon>
        <taxon>Craniata</taxon>
        <taxon>Vertebrata</taxon>
        <taxon>Euteleostomi</taxon>
        <taxon>Archelosauria</taxon>
        <taxon>Archosauria</taxon>
        <taxon>Crocodylia</taxon>
        <taxon>Alligatoridae</taxon>
        <taxon>Alligatorinae</taxon>
        <taxon>Alligator</taxon>
    </lineage>
</organism>
<feature type="region of interest" description="Disordered" evidence="2">
    <location>
        <begin position="981"/>
        <end position="1191"/>
    </location>
</feature>
<dbReference type="Pfam" id="PF15246">
    <property type="entry name" value="NCKAP5"/>
    <property type="match status" value="1"/>
</dbReference>
<feature type="compositionally biased region" description="Pro residues" evidence="2">
    <location>
        <begin position="1036"/>
        <end position="1050"/>
    </location>
</feature>
<feature type="coiled-coil region" evidence="1">
    <location>
        <begin position="24"/>
        <end position="90"/>
    </location>
</feature>
<dbReference type="AlphaFoldDB" id="A0A151MUC6"/>
<reference evidence="4 5" key="1">
    <citation type="journal article" date="2012" name="Genome Biol.">
        <title>Sequencing three crocodilian genomes to illuminate the evolution of archosaurs and amniotes.</title>
        <authorList>
            <person name="St John J.A."/>
            <person name="Braun E.L."/>
            <person name="Isberg S.R."/>
            <person name="Miles L.G."/>
            <person name="Chong A.Y."/>
            <person name="Gongora J."/>
            <person name="Dalzell P."/>
            <person name="Moran C."/>
            <person name="Bed'hom B."/>
            <person name="Abzhanov A."/>
            <person name="Burgess S.C."/>
            <person name="Cooksey A.M."/>
            <person name="Castoe T.A."/>
            <person name="Crawford N.G."/>
            <person name="Densmore L.D."/>
            <person name="Drew J.C."/>
            <person name="Edwards S.V."/>
            <person name="Faircloth B.C."/>
            <person name="Fujita M.K."/>
            <person name="Greenwold M.J."/>
            <person name="Hoffmann F.G."/>
            <person name="Howard J.M."/>
            <person name="Iguchi T."/>
            <person name="Janes D.E."/>
            <person name="Khan S.Y."/>
            <person name="Kohno S."/>
            <person name="de Koning A.J."/>
            <person name="Lance S.L."/>
            <person name="McCarthy F.M."/>
            <person name="McCormack J.E."/>
            <person name="Merchant M.E."/>
            <person name="Peterson D.G."/>
            <person name="Pollock D.D."/>
            <person name="Pourmand N."/>
            <person name="Raney B.J."/>
            <person name="Roessler K.A."/>
            <person name="Sanford J.R."/>
            <person name="Sawyer R.H."/>
            <person name="Schmidt C.J."/>
            <person name="Triplett E.W."/>
            <person name="Tuberville T.D."/>
            <person name="Venegas-Anaya M."/>
            <person name="Howard J.T."/>
            <person name="Jarvis E.D."/>
            <person name="Guillette L.J.Jr."/>
            <person name="Glenn T.C."/>
            <person name="Green R.E."/>
            <person name="Ray D.A."/>
        </authorList>
    </citation>
    <scope>NUCLEOTIDE SEQUENCE [LARGE SCALE GENOMIC DNA]</scope>
    <source>
        <strain evidence="4">KSC_2009_1</strain>
    </source>
</reference>
<evidence type="ECO:0000259" key="3">
    <source>
        <dbReference type="Pfam" id="PF15246"/>
    </source>
</evidence>
<dbReference type="PANTHER" id="PTHR21740:SF3">
    <property type="entry name" value="NCK-ASSOCIATED PROTEIN 5-LIKE"/>
    <property type="match status" value="1"/>
</dbReference>
<accession>A0A151MUC6</accession>
<dbReference type="GO" id="GO:0007019">
    <property type="term" value="P:microtubule depolymerization"/>
    <property type="evidence" value="ECO:0007669"/>
    <property type="project" value="TreeGrafter"/>
</dbReference>
<feature type="region of interest" description="Disordered" evidence="2">
    <location>
        <begin position="488"/>
        <end position="624"/>
    </location>
</feature>
<feature type="compositionally biased region" description="Polar residues" evidence="2">
    <location>
        <begin position="679"/>
        <end position="695"/>
    </location>
</feature>
<comment type="caution">
    <text evidence="4">The sequence shown here is derived from an EMBL/GenBank/DDBJ whole genome shotgun (WGS) entry which is preliminary data.</text>
</comment>
<feature type="region of interest" description="Disordered" evidence="2">
    <location>
        <begin position="932"/>
        <end position="951"/>
    </location>
</feature>
<evidence type="ECO:0000256" key="2">
    <source>
        <dbReference type="SAM" id="MobiDB-lite"/>
    </source>
</evidence>
<feature type="compositionally biased region" description="Low complexity" evidence="2">
    <location>
        <begin position="1135"/>
        <end position="1148"/>
    </location>
</feature>
<gene>
    <name evidence="4" type="primary">NCKAP5L</name>
    <name evidence="4" type="ORF">Y1Q_0012958</name>
</gene>
<keyword evidence="5" id="KW-1185">Reference proteome</keyword>
<feature type="compositionally biased region" description="Pro residues" evidence="2">
    <location>
        <begin position="659"/>
        <end position="676"/>
    </location>
</feature>